<accession>A0A0Q9YSN4</accession>
<dbReference type="Proteomes" id="UP000051494">
    <property type="component" value="Unassembled WGS sequence"/>
</dbReference>
<comment type="caution">
    <text evidence="1">The sequence shown here is derived from an EMBL/GenBank/DDBJ whole genome shotgun (WGS) entry which is preliminary data.</text>
</comment>
<dbReference type="STRING" id="437022.CC99x_00091"/>
<reference evidence="2" key="2">
    <citation type="journal article" date="2016" name="Genome Announc.">
        <title>Draft Genome Sequences of Two Novel Amoeba-Resistant Intranuclear Bacteria, 'Candidatus Berkiella cookevillensis' and 'Candidatus Berkiella aquae'.</title>
        <authorList>
            <person name="Mehari Y.T."/>
            <person name="Arivett B.A."/>
            <person name="Farone A.L."/>
            <person name="Gunderson J.H."/>
            <person name="Farone M.B."/>
        </authorList>
    </citation>
    <scope>NUCLEOTIDE SEQUENCE</scope>
    <source>
        <strain evidence="2">CC99</strain>
    </source>
</reference>
<sequence length="647" mass="73429">MGFIEVNLDKDIDAEDEKEFTKIEETKEIEQDTIFSQGHLNSTPFVYTTKRHTEIASVAYQLVDNFHHHVNASLNGTAFNDAQPFRMSHQGLEHSSTTNELLTSVGKQAFVPAMMQHFAPLIPAVPFIAAPKAALPFANVPLSQEALTIDEAIDESPFEFVLTRALVDLPERDTKFSLSDLDQGYYTHTFENILNEIKIKDTAQNIMDTNTTQWNGLVHIAKENRFTDSAVNTIILELHTQNLVKKLQAPDSSPEKDALIDQLVDIIFDEQYITAYELYETIADLLEEDAWLDIAKEAFHIDYDLAIEDEQYLLGEFLKVKFSETTLQSMLDEFLEDVENFNFDHYILEAEILDLNPSESADSVQQLSLQEKLEYRDFLEEIIPRIKRDQLLIANGETDDLPETDEFIDTVETDSEDEVNITTFSDIYNKIADMFDSIYGNGAFESIPDNTSDLPAGNDEIELTHTELEYKVDNLFARIMNLLGNTDDTDVEEFCEIAPEHQWDSYDTIDLAHEPVSISLDNYEEMMGLPDPRVSSSIVYNPLSEDIDVPESTFEDVSYDALLERMSRIEKLHAEAYPISLDDTFEDSDSLLLDSSSDTISLDLNTLLGNLSTTLIESAPFDMTAFFYPTNESAVDFNDLFPATILF</sequence>
<protein>
    <submittedName>
        <fullName evidence="1">Uncharacterized protein</fullName>
    </submittedName>
</protein>
<proteinExistence type="predicted"/>
<reference evidence="1" key="1">
    <citation type="submission" date="2015-09" db="EMBL/GenBank/DDBJ databases">
        <title>Draft Genome Sequences of Two Novel Amoeba-resistant Intranuclear Bacteria, Candidatus Berkiella cookevillensis and Candidatus Berkiella aquae.</title>
        <authorList>
            <person name="Mehari Y.T."/>
            <person name="Arivett B.A."/>
            <person name="Farone A.L."/>
            <person name="Gunderson J.H."/>
            <person name="Farone M.B."/>
        </authorList>
    </citation>
    <scope>NUCLEOTIDE SEQUENCE [LARGE SCALE GENOMIC DNA]</scope>
    <source>
        <strain evidence="1">CC99</strain>
    </source>
</reference>
<dbReference type="RefSeq" id="WP_057622525.1">
    <property type="nucleotide sequence ID" value="NZ_LKHV02000001.1"/>
</dbReference>
<dbReference type="AlphaFoldDB" id="A0A0Q9YSN4"/>
<keyword evidence="3" id="KW-1185">Reference proteome</keyword>
<dbReference type="OrthoDB" id="10019656at2"/>
<gene>
    <name evidence="1" type="ORF">CC99x_00091</name>
    <name evidence="2" type="ORF">CC99x_006460</name>
</gene>
<name>A0A0Q9YSN4_9GAMM</name>
<dbReference type="EMBL" id="LKHV02000001">
    <property type="protein sequence ID" value="MCS5708549.1"/>
    <property type="molecule type" value="Genomic_DNA"/>
</dbReference>
<evidence type="ECO:0000313" key="2">
    <source>
        <dbReference type="EMBL" id="MCS5708549.1"/>
    </source>
</evidence>
<evidence type="ECO:0000313" key="1">
    <source>
        <dbReference type="EMBL" id="KRG19870.1"/>
    </source>
</evidence>
<dbReference type="EMBL" id="LKHV01000001">
    <property type="protein sequence ID" value="KRG19870.1"/>
    <property type="molecule type" value="Genomic_DNA"/>
</dbReference>
<organism evidence="1">
    <name type="scientific">Candidatus Berkiella cookevillensis</name>
    <dbReference type="NCBI Taxonomy" id="437022"/>
    <lineage>
        <taxon>Bacteria</taxon>
        <taxon>Pseudomonadati</taxon>
        <taxon>Pseudomonadota</taxon>
        <taxon>Gammaproteobacteria</taxon>
        <taxon>Candidatus Berkiellales</taxon>
        <taxon>Candidatus Berkiellaceae</taxon>
        <taxon>Candidatus Berkiella</taxon>
    </lineage>
</organism>
<reference evidence="2" key="3">
    <citation type="submission" date="2021-06" db="EMBL/GenBank/DDBJ databases">
        <title>Genomic Description and Analysis of Intracellular Bacteria, Candidatus Berkiella cookevillensis and Candidatus Berkiella aquae.</title>
        <authorList>
            <person name="Kidane D.T."/>
            <person name="Mehari Y.T."/>
            <person name="Rice F.C."/>
            <person name="Arivett B.A."/>
            <person name="Farone A.L."/>
            <person name="Berk S.G."/>
            <person name="Farone M.B."/>
        </authorList>
    </citation>
    <scope>NUCLEOTIDE SEQUENCE</scope>
    <source>
        <strain evidence="2">CC99</strain>
    </source>
</reference>
<evidence type="ECO:0000313" key="3">
    <source>
        <dbReference type="Proteomes" id="UP000051494"/>
    </source>
</evidence>